<dbReference type="OrthoDB" id="10503021at2759"/>
<feature type="chain" id="PRO_5001490983" description="Transthyretin-like family protein" evidence="5">
    <location>
        <begin position="23"/>
        <end position="127"/>
    </location>
</feature>
<sequence>MYSKFKMQHIIFLLATVVCCLAVREQAVGVTGRLMCGNKPAVGVKVKLWEEDDGPDPDDLLDQGFTDSNGNFNLKVGVPHINKREDNLTGVHHRVGKGSRSGYSDWRTRAAHHARLFQLERRHSHNT</sequence>
<dbReference type="GO" id="GO:0009986">
    <property type="term" value="C:cell surface"/>
    <property type="evidence" value="ECO:0007669"/>
    <property type="project" value="InterPro"/>
</dbReference>
<reference evidence="7" key="1">
    <citation type="journal article" date="2015" name="Nat. Genet.">
        <title>The genome and transcriptome of the zoonotic hookworm Ancylostoma ceylanicum identify infection-specific gene families.</title>
        <authorList>
            <person name="Schwarz E.M."/>
            <person name="Hu Y."/>
            <person name="Antoshechkin I."/>
            <person name="Miller M.M."/>
            <person name="Sternberg P.W."/>
            <person name="Aroian R.V."/>
        </authorList>
    </citation>
    <scope>NUCLEOTIDE SEQUENCE</scope>
    <source>
        <strain evidence="7">HY135</strain>
    </source>
</reference>
<evidence type="ECO:0000256" key="5">
    <source>
        <dbReference type="SAM" id="SignalP"/>
    </source>
</evidence>
<keyword evidence="4 5" id="KW-0732">Signal</keyword>
<comment type="subcellular location">
    <subcellularLocation>
        <location evidence="1">Secreted</location>
    </subcellularLocation>
</comment>
<dbReference type="Gene3D" id="2.60.40.3330">
    <property type="match status" value="1"/>
</dbReference>
<protein>
    <recommendedName>
        <fullName evidence="8">Transthyretin-like family protein</fullName>
    </recommendedName>
</protein>
<evidence type="ECO:0000256" key="1">
    <source>
        <dbReference type="ARBA" id="ARBA00004613"/>
    </source>
</evidence>
<keyword evidence="3" id="KW-0964">Secreted</keyword>
<dbReference type="PANTHER" id="PTHR21700:SF126">
    <property type="entry name" value="TRANSTHYRETIN-LIKE FAMILY PROTEIN"/>
    <property type="match status" value="1"/>
</dbReference>
<feature type="signal peptide" evidence="5">
    <location>
        <begin position="1"/>
        <end position="22"/>
    </location>
</feature>
<comment type="caution">
    <text evidence="6">The sequence shown here is derived from an EMBL/GenBank/DDBJ whole genome shotgun (WGS) entry which is preliminary data.</text>
</comment>
<evidence type="ECO:0008006" key="8">
    <source>
        <dbReference type="Google" id="ProtNLM"/>
    </source>
</evidence>
<evidence type="ECO:0000313" key="7">
    <source>
        <dbReference type="Proteomes" id="UP000024635"/>
    </source>
</evidence>
<dbReference type="Pfam" id="PF01060">
    <property type="entry name" value="TTR-52"/>
    <property type="match status" value="1"/>
</dbReference>
<dbReference type="AlphaFoldDB" id="A0A016WPE2"/>
<dbReference type="GO" id="GO:0005576">
    <property type="term" value="C:extracellular region"/>
    <property type="evidence" value="ECO:0007669"/>
    <property type="project" value="UniProtKB-SubCell"/>
</dbReference>
<dbReference type="Proteomes" id="UP000024635">
    <property type="component" value="Unassembled WGS sequence"/>
</dbReference>
<dbReference type="InterPro" id="IPR001534">
    <property type="entry name" value="Transthyretin-like"/>
</dbReference>
<keyword evidence="7" id="KW-1185">Reference proteome</keyword>
<gene>
    <name evidence="6" type="primary">Acey_s0581.g271</name>
    <name evidence="6" type="ORF">Y032_0581g271</name>
</gene>
<dbReference type="EMBL" id="JARK01000181">
    <property type="protein sequence ID" value="EYC41122.1"/>
    <property type="molecule type" value="Genomic_DNA"/>
</dbReference>
<name>A0A016WPE2_9BILA</name>
<proteinExistence type="inferred from homology"/>
<dbReference type="PANTHER" id="PTHR21700">
    <property type="entry name" value="TRANSTHYRETIN-LIKE FAMILY PROTEIN-RELATED"/>
    <property type="match status" value="1"/>
</dbReference>
<evidence type="ECO:0000256" key="3">
    <source>
        <dbReference type="ARBA" id="ARBA00022525"/>
    </source>
</evidence>
<dbReference type="STRING" id="53326.A0A016WPE2"/>
<evidence type="ECO:0000313" key="6">
    <source>
        <dbReference type="EMBL" id="EYC41122.1"/>
    </source>
</evidence>
<dbReference type="InterPro" id="IPR038479">
    <property type="entry name" value="Transthyretin-like_sf"/>
</dbReference>
<evidence type="ECO:0000256" key="2">
    <source>
        <dbReference type="ARBA" id="ARBA00010112"/>
    </source>
</evidence>
<evidence type="ECO:0000256" key="4">
    <source>
        <dbReference type="ARBA" id="ARBA00022729"/>
    </source>
</evidence>
<accession>A0A016WPE2</accession>
<comment type="similarity">
    <text evidence="2">Belongs to the nematode transthyretin-like family.</text>
</comment>
<organism evidence="6 7">
    <name type="scientific">Ancylostoma ceylanicum</name>
    <dbReference type="NCBI Taxonomy" id="53326"/>
    <lineage>
        <taxon>Eukaryota</taxon>
        <taxon>Metazoa</taxon>
        <taxon>Ecdysozoa</taxon>
        <taxon>Nematoda</taxon>
        <taxon>Chromadorea</taxon>
        <taxon>Rhabditida</taxon>
        <taxon>Rhabditina</taxon>
        <taxon>Rhabditomorpha</taxon>
        <taxon>Strongyloidea</taxon>
        <taxon>Ancylostomatidae</taxon>
        <taxon>Ancylostomatinae</taxon>
        <taxon>Ancylostoma</taxon>
    </lineage>
</organism>